<evidence type="ECO:0000256" key="8">
    <source>
        <dbReference type="ARBA" id="ARBA00022967"/>
    </source>
</evidence>
<dbReference type="GO" id="GO:0140359">
    <property type="term" value="F:ABC-type transporter activity"/>
    <property type="evidence" value="ECO:0007669"/>
    <property type="project" value="InterPro"/>
</dbReference>
<feature type="transmembrane region" description="Helical" evidence="12">
    <location>
        <begin position="159"/>
        <end position="179"/>
    </location>
</feature>
<dbReference type="PROSITE" id="PS50893">
    <property type="entry name" value="ABC_TRANSPORTER_2"/>
    <property type="match status" value="2"/>
</dbReference>
<dbReference type="PROSITE" id="PS50848">
    <property type="entry name" value="START"/>
    <property type="match status" value="1"/>
</dbReference>
<dbReference type="CDD" id="cd03250">
    <property type="entry name" value="ABCC_MRP_domain1"/>
    <property type="match status" value="1"/>
</dbReference>
<dbReference type="InterPro" id="IPR003593">
    <property type="entry name" value="AAA+_ATPase"/>
</dbReference>
<keyword evidence="6" id="KW-0547">Nucleotide-binding</keyword>
<dbReference type="GO" id="GO:0008289">
    <property type="term" value="F:lipid binding"/>
    <property type="evidence" value="ECO:0007669"/>
    <property type="project" value="InterPro"/>
</dbReference>
<keyword evidence="9 12" id="KW-1133">Transmembrane helix</keyword>
<dbReference type="SMART" id="SM00382">
    <property type="entry name" value="AAA"/>
    <property type="match status" value="2"/>
</dbReference>
<dbReference type="SUPFAM" id="SSF52540">
    <property type="entry name" value="P-loop containing nucleoside triphosphate hydrolases"/>
    <property type="match status" value="2"/>
</dbReference>
<comment type="subcellular location">
    <subcellularLocation>
        <location evidence="1">Endomembrane system</location>
        <topology evidence="1">Multi-pass membrane protein</topology>
    </subcellularLocation>
</comment>
<dbReference type="InterPro" id="IPR023393">
    <property type="entry name" value="START-like_dom_sf"/>
</dbReference>
<keyword evidence="7" id="KW-0067">ATP-binding</keyword>
<dbReference type="GO" id="GO:0005524">
    <property type="term" value="F:ATP binding"/>
    <property type="evidence" value="ECO:0007669"/>
    <property type="project" value="UniProtKB-KW"/>
</dbReference>
<dbReference type="OrthoDB" id="5643707at2759"/>
<evidence type="ECO:0000256" key="5">
    <source>
        <dbReference type="ARBA" id="ARBA00022737"/>
    </source>
</evidence>
<accession>A0A9W8LVJ9</accession>
<dbReference type="FunFam" id="1.20.1560.10:FF:000013">
    <property type="entry name" value="ABC transporter C family member 2"/>
    <property type="match status" value="1"/>
</dbReference>
<evidence type="ECO:0000256" key="2">
    <source>
        <dbReference type="ARBA" id="ARBA00009726"/>
    </source>
</evidence>
<evidence type="ECO:0000256" key="6">
    <source>
        <dbReference type="ARBA" id="ARBA00022741"/>
    </source>
</evidence>
<evidence type="ECO:0000256" key="1">
    <source>
        <dbReference type="ARBA" id="ARBA00004127"/>
    </source>
</evidence>
<organism evidence="16 17">
    <name type="scientific">Coemansia guatemalensis</name>
    <dbReference type="NCBI Taxonomy" id="2761395"/>
    <lineage>
        <taxon>Eukaryota</taxon>
        <taxon>Fungi</taxon>
        <taxon>Fungi incertae sedis</taxon>
        <taxon>Zoopagomycota</taxon>
        <taxon>Kickxellomycotina</taxon>
        <taxon>Kickxellomycetes</taxon>
        <taxon>Kickxellales</taxon>
        <taxon>Kickxellaceae</taxon>
        <taxon>Coemansia</taxon>
    </lineage>
</organism>
<evidence type="ECO:0000256" key="10">
    <source>
        <dbReference type="ARBA" id="ARBA00023136"/>
    </source>
</evidence>
<dbReference type="InterPro" id="IPR003439">
    <property type="entry name" value="ABC_transporter-like_ATP-bd"/>
</dbReference>
<evidence type="ECO:0000256" key="7">
    <source>
        <dbReference type="ARBA" id="ARBA00022840"/>
    </source>
</evidence>
<protein>
    <recommendedName>
        <fullName evidence="18">P-loop containing nucleoside triphosphate hydrolase protein</fullName>
    </recommendedName>
</protein>
<feature type="transmembrane region" description="Helical" evidence="12">
    <location>
        <begin position="1078"/>
        <end position="1107"/>
    </location>
</feature>
<keyword evidence="17" id="KW-1185">Reference proteome</keyword>
<dbReference type="InterPro" id="IPR056227">
    <property type="entry name" value="TMD0_ABC"/>
</dbReference>
<reference evidence="16" key="1">
    <citation type="submission" date="2022-07" db="EMBL/GenBank/DDBJ databases">
        <title>Phylogenomic reconstructions and comparative analyses of Kickxellomycotina fungi.</title>
        <authorList>
            <person name="Reynolds N.K."/>
            <person name="Stajich J.E."/>
            <person name="Barry K."/>
            <person name="Grigoriev I.V."/>
            <person name="Crous P."/>
            <person name="Smith M.E."/>
        </authorList>
    </citation>
    <scope>NUCLEOTIDE SEQUENCE</scope>
    <source>
        <strain evidence="16">NRRL 1565</strain>
    </source>
</reference>
<dbReference type="GO" id="GO:0012505">
    <property type="term" value="C:endomembrane system"/>
    <property type="evidence" value="ECO:0007669"/>
    <property type="project" value="UniProtKB-SubCell"/>
</dbReference>
<feature type="domain" description="ABC transmembrane type-1" evidence="15">
    <location>
        <begin position="300"/>
        <end position="580"/>
    </location>
</feature>
<keyword evidence="4 12" id="KW-0812">Transmembrane</keyword>
<dbReference type="Pfam" id="PF00664">
    <property type="entry name" value="ABC_membrane"/>
    <property type="match status" value="2"/>
</dbReference>
<evidence type="ECO:0000256" key="12">
    <source>
        <dbReference type="SAM" id="Phobius"/>
    </source>
</evidence>
<feature type="transmembrane region" description="Helical" evidence="12">
    <location>
        <begin position="990"/>
        <end position="1009"/>
    </location>
</feature>
<dbReference type="FunFam" id="3.40.50.300:FF:000450">
    <property type="entry name" value="ABC transporter C family member 2"/>
    <property type="match status" value="1"/>
</dbReference>
<dbReference type="PROSITE" id="PS00211">
    <property type="entry name" value="ABC_TRANSPORTER_1"/>
    <property type="match status" value="2"/>
</dbReference>
<evidence type="ECO:0000256" key="11">
    <source>
        <dbReference type="SAM" id="MobiDB-lite"/>
    </source>
</evidence>
<feature type="transmembrane region" description="Helical" evidence="12">
    <location>
        <begin position="26"/>
        <end position="45"/>
    </location>
</feature>
<evidence type="ECO:0000259" key="15">
    <source>
        <dbReference type="PROSITE" id="PS50929"/>
    </source>
</evidence>
<keyword evidence="3" id="KW-0813">Transport</keyword>
<dbReference type="Gene3D" id="3.30.530.20">
    <property type="match status" value="3"/>
</dbReference>
<feature type="transmembrane region" description="Helical" evidence="12">
    <location>
        <begin position="430"/>
        <end position="449"/>
    </location>
</feature>
<feature type="transmembrane region" description="Helical" evidence="12">
    <location>
        <begin position="3224"/>
        <end position="3245"/>
    </location>
</feature>
<dbReference type="InterPro" id="IPR011527">
    <property type="entry name" value="ABC1_TM_dom"/>
</dbReference>
<dbReference type="CDD" id="cd18579">
    <property type="entry name" value="ABC_6TM_ABCC_D1"/>
    <property type="match status" value="1"/>
</dbReference>
<dbReference type="InterPro" id="IPR017871">
    <property type="entry name" value="ABC_transporter-like_CS"/>
</dbReference>
<dbReference type="Pfam" id="PF24357">
    <property type="entry name" value="TMD0_ABC"/>
    <property type="match status" value="1"/>
</dbReference>
<evidence type="ECO:0000256" key="4">
    <source>
        <dbReference type="ARBA" id="ARBA00022692"/>
    </source>
</evidence>
<dbReference type="SUPFAM" id="SSF55961">
    <property type="entry name" value="Bet v1-like"/>
    <property type="match status" value="1"/>
</dbReference>
<evidence type="ECO:0000259" key="13">
    <source>
        <dbReference type="PROSITE" id="PS50848"/>
    </source>
</evidence>
<dbReference type="Gene3D" id="3.40.50.300">
    <property type="entry name" value="P-loop containing nucleotide triphosphate hydrolases"/>
    <property type="match status" value="2"/>
</dbReference>
<dbReference type="InterPro" id="IPR027417">
    <property type="entry name" value="P-loop_NTPase"/>
</dbReference>
<keyword evidence="8" id="KW-1278">Translocase</keyword>
<dbReference type="GO" id="GO:0016887">
    <property type="term" value="F:ATP hydrolysis activity"/>
    <property type="evidence" value="ECO:0007669"/>
    <property type="project" value="InterPro"/>
</dbReference>
<comment type="similarity">
    <text evidence="2">Belongs to the ABC transporter superfamily. ABCC family. Conjugate transporter (TC 3.A.1.208) subfamily.</text>
</comment>
<feature type="transmembrane region" description="Helical" evidence="12">
    <location>
        <begin position="948"/>
        <end position="970"/>
    </location>
</feature>
<evidence type="ECO:0000313" key="16">
    <source>
        <dbReference type="EMBL" id="KAJ2806861.1"/>
    </source>
</evidence>
<dbReference type="PANTHER" id="PTHR24223">
    <property type="entry name" value="ATP-BINDING CASSETTE SUB-FAMILY C"/>
    <property type="match status" value="1"/>
</dbReference>
<keyword evidence="5" id="KW-0677">Repeat</keyword>
<feature type="transmembrane region" description="Helical" evidence="12">
    <location>
        <begin position="514"/>
        <end position="541"/>
    </location>
</feature>
<feature type="region of interest" description="Disordered" evidence="11">
    <location>
        <begin position="2064"/>
        <end position="2155"/>
    </location>
</feature>
<evidence type="ECO:0000313" key="17">
    <source>
        <dbReference type="Proteomes" id="UP001140094"/>
    </source>
</evidence>
<dbReference type="Gene3D" id="1.20.1560.10">
    <property type="entry name" value="ABC transporter type 1, transmembrane domain"/>
    <property type="match status" value="2"/>
</dbReference>
<sequence length="3252" mass="351764">MAYQCPSSEGWGPTSPTYPAHLTTCFQHGFLAPSLNVLFLIATAVRLRKLSGMPRLPSELVAGRLLWAKLALAAVVFAASAEEFITMARLFPYVCVYTISLALQTVAAAVVVYLHYKEQLHNRIASTPLLLFWLATVLISLARLRTALSVVYINDFSTLAVPISLLALAALTIFILECLPKPRELFKQADSSNEDAEFGKLEDSDDDYCTSGSPEERANVFSRYTYTWVGSLLKEGYRRQLQLEDVWKLTGQYRPDVVNAHFQRNWKRELNSDKPSLFRATARTYWKIWALAAMHDALKAISSLLRPVVLSWLIEFATTYGTEQGSPIEYGYFYAVVLFLVSCEQNIAYRLRYTYSQRLKTFIMTSYMTAIYQKTMALSNDARLKYDIGSTVTRMSIDTEHVATFFEWHSQELWSDPFQIIVAMYMLYQLMGWSALAGVIVMLACMPVMSSIGKVIGAFGNLLMEYRDLRMGVMSEVLAGIRVIKMYAWESSFIQRINDIRVNMELNVIRKNGALCAVVDFMLTLVPFAVSIAAFGVYSLLDNQSHGSLDARIIFVGLSLLNIARVSLLSIPKFLPQLLMTITSLRRISELLTASEIDFTAIDRQPYDRDSADSNASDMLVSLNNGSFKWSSADEPALMDINIQCKRDELVAVIGRVGSGKSSLISAILGDMIKCSGDVTVCGSIAYVTQQPWILNATLRDNILFGSDYDEDYYNRVIDACALQQDIGNLPAGDMTEIGERGINLSGGQKMRVSLARAVYSRADVYILDDPLAAVDAHVSKHFFTHVLGPQGMLQSRARILVTNAVEYLNNVDNIILISDGKVGEQSPFAQAMERQGEIFEFIRKHVGDSQISAEDTNVSPDSECAENNLVKANRRNTPAQQTLEHTDTGNVQEPIVQRNRDIAQAVVSAQSEDASRIISTETRREGKVEWSTYKAYISASGKGNVTMLYISIALAVAGDVCANMWLRYWSSSAADTSGSSMVPPTHSPLYYLYVYGGIGLFGAAMNMLKAFVLWTRCSVRASTVVHQNMLTGVMRSPMSFFDTTPAGRILNRFSSDMESVDQNLSYEISDLMDHMGLIVSAIVIIGLNMPHLLILIPLLVMSSVYYQDLYMNSSRELMRLDSTTSSPIFAHIHESAAGISTIRAYAHQSRFIKENEYRIGQHIRVDNVFLLLNQWLAIRQETIGNLAVLGVALNAVATMHRSGTGDGSLVGVVVSSTLMLAIKCHWLMRTIGMLEVYMTHLERAAEYADLPSEAADIIKDHRPNEIWPEQGAVEFKNFSTRYRDGLDLALKDLPFHVQPRQKVGIVGRTGAGKSSLTLALFRIIEAAGGQILIDGEDISKYGLFDVRSKLSIIPQDPMLFAGTVRKNLDPFNNYSDQDIWRALEQAHLADYIRSKDERLEFMVSQSGENFSVGQRQLICLARALLKHAKVLVLDEATAAIDNATDEIIQQTIRTEFKDCTVLTIAHRLNTVIDSDMILVIDGGRLAEYDTPQNLLANKNSIFTKQRRRQVGVLTQALSQFVALKSSAEGWQAVSTEGGKDQTVSVGGDIAVHVDRKTSSNAEGQSSEIYRLTASIPLEAGGSSSKDTQGAFSTYLSELRDWQAVLESPGIRQQWNHFVSSSATVEMLDAHTSITQSRLRSPVPGQRKPFAHARDLLMVETSLVDPTTVVHIATSLPTGADDPAYLRPQPTVKRATSQLWAWCVEIATPLDALPALQQADDAQGRRARRAARRACVRVTCFLHLELGSWQATNAAACAAGANLIPALVAYLRVYGAPPRVARAGPAISLDRCEWRQADIDSGSEVWELGYTVASSSRADTGAAQQQQLVVSQILDEETMRQEARSGMGHGRKGSSLTAYLAHSFQRQQGAAVALGTQAGGILRDGEALTVATMRAWLGGSMLELVLDAKAPGAVDIGLTLDGFGSERQLLATVEEMQAAAPELFGSRADDAAVTSEADAQPGAAVETQIDSHSQLSAAAVAARQLVQCFTVQSQRSGRRRLLVRIVHPPLSTEGAAEATAYGVLVTVRSSAGGDTSQVRVNGQRVATAPFALDAAAARRVGHSDAIKQHKVDHRAIKQPPAKGSATGSNASSSTRNTVDTQQPAQVPETDAQLTEEANESTPVDGTDAETARRQSSGTASTASEATSQASTTSGALQRLQTVRNVAVDEWTAAGVTGTVQVQVARAEVAAAGGLVLRGTALVEGWTEFDVAAVVLGDAQASGLWATRHDLASLPDGSTLHHCTTRGSWGIAARDAVVSRTWRSGHGRIDIAECSADDEPAAEGATSAPSPLIRADLGLSGWVLVKAAAGGVEPQRGRSASAAADAEEDVQRRRQPAVRITHYLAYQPRGWLDSSAFETAMRKTGAALGITAPMPAIPPPGLRAALVAGVTCAVAQLDRCGAPPAVVWTRSAWVLGAATGEQLEYRLADDTAGGGAVEAELRIEHRVWAHGGVARQAPARVALTIAPFTAAAAVACFVDPHGDPHATRVRISHPRAALLPRVEEADDGAQSMAWPAVRITVSRTTLDAPPEPPARVAPWSVPPRLLVNGVAVRVRYQRRDESGRGFYVRCQSVPPHRVSALARAAPPDAVVRESIEPAARIGSIGTVETAECAEASEAHTPLAIQRYSVRDVPPPVCRVAGPPQFAAAVAACFARIRREADTPSAALDIGVPELHTEIPTTVASALFPGVAVTRLAALLTHPAERRRWDHVLFGRRRELEHLASGAQHATVVHAAVRVPPLCARRDTLTVCAAELAPTPDCQEPTLTLVEASVPGAQPRESVTRAHIALYGVYIEPVEPSPSSRVTVACCLDLAGAVPLPLRRALSARVPEDHLAQLRLHTALPPAAPWLETPTRLRRRLRPHGEGGAAVASEAHLALVDARPIVFYCDLDSARIVHEEFRRDGAFAVTVHAPPVPPEAVAANVTGQLARLRKSGAASAYVLPVVSDVVIDVRGFPCGVDVLVHADGSSLSEHVAGVTADSLHSAWVAPAGDAPRLAAYVFARPADHGGPQTTVETYLIRVVRLPADSESLDDEEDADFNIVVNVRAAEAADNVAAPVLPPVLCNGQRLRVHSTQPAHQSLLFVDTTDGECLAACPCCGCLACTDCNPQEDATSGAKCSGCPAAAESVATSPYAQSSVRRRRIPSAISSGDSSSLQSQKPSTTLADDAAAVKHHHFVLLPLIRLLAVFLPIRRLVIGQTRLFERTAIADSGSRVRREGTVLKSSTLALALTLLIGSACAYLGLALANRTYAAS</sequence>
<evidence type="ECO:0008006" key="18">
    <source>
        <dbReference type="Google" id="ProtNLM"/>
    </source>
</evidence>
<dbReference type="Pfam" id="PF00005">
    <property type="entry name" value="ABC_tran"/>
    <property type="match status" value="2"/>
</dbReference>
<feature type="transmembrane region" description="Helical" evidence="12">
    <location>
        <begin position="553"/>
        <end position="571"/>
    </location>
</feature>
<dbReference type="CDD" id="cd03244">
    <property type="entry name" value="ABCC_MRP_domain2"/>
    <property type="match status" value="1"/>
</dbReference>
<feature type="transmembrane region" description="Helical" evidence="12">
    <location>
        <begin position="91"/>
        <end position="116"/>
    </location>
</feature>
<dbReference type="Proteomes" id="UP001140094">
    <property type="component" value="Unassembled WGS sequence"/>
</dbReference>
<evidence type="ECO:0000259" key="14">
    <source>
        <dbReference type="PROSITE" id="PS50893"/>
    </source>
</evidence>
<feature type="transmembrane region" description="Helical" evidence="12">
    <location>
        <begin position="66"/>
        <end position="85"/>
    </location>
</feature>
<feature type="compositionally biased region" description="Low complexity" evidence="11">
    <location>
        <begin position="2134"/>
        <end position="2155"/>
    </location>
</feature>
<evidence type="ECO:0000256" key="9">
    <source>
        <dbReference type="ARBA" id="ARBA00022989"/>
    </source>
</evidence>
<dbReference type="InterPro" id="IPR044746">
    <property type="entry name" value="ABCC_6TM_D1"/>
</dbReference>
<dbReference type="InterPro" id="IPR044726">
    <property type="entry name" value="ABCC_6TM_D2"/>
</dbReference>
<evidence type="ECO:0000256" key="3">
    <source>
        <dbReference type="ARBA" id="ARBA00022448"/>
    </source>
</evidence>
<dbReference type="SUPFAM" id="SSF90123">
    <property type="entry name" value="ABC transporter transmembrane region"/>
    <property type="match status" value="2"/>
</dbReference>
<comment type="caution">
    <text evidence="16">The sequence shown here is derived from an EMBL/GenBank/DDBJ whole genome shotgun (WGS) entry which is preliminary data.</text>
</comment>
<feature type="domain" description="ABC transporter" evidence="14">
    <location>
        <begin position="1274"/>
        <end position="1508"/>
    </location>
</feature>
<feature type="domain" description="START" evidence="13">
    <location>
        <begin position="2682"/>
        <end position="2824"/>
    </location>
</feature>
<keyword evidence="10 12" id="KW-0472">Membrane</keyword>
<feature type="transmembrane region" description="Helical" evidence="12">
    <location>
        <begin position="128"/>
        <end position="153"/>
    </location>
</feature>
<proteinExistence type="inferred from homology"/>
<dbReference type="InterPro" id="IPR050173">
    <property type="entry name" value="ABC_transporter_C-like"/>
</dbReference>
<dbReference type="InterPro" id="IPR036640">
    <property type="entry name" value="ABC1_TM_sf"/>
</dbReference>
<name>A0A9W8LVJ9_9FUNG</name>
<feature type="transmembrane region" description="Helical" evidence="12">
    <location>
        <begin position="469"/>
        <end position="488"/>
    </location>
</feature>
<feature type="compositionally biased region" description="Low complexity" evidence="11">
    <location>
        <begin position="2083"/>
        <end position="2096"/>
    </location>
</feature>
<dbReference type="InterPro" id="IPR002913">
    <property type="entry name" value="START_lipid-bd_dom"/>
</dbReference>
<dbReference type="EMBL" id="JANBUO010000154">
    <property type="protein sequence ID" value="KAJ2806861.1"/>
    <property type="molecule type" value="Genomic_DNA"/>
</dbReference>
<feature type="domain" description="ABC transporter" evidence="14">
    <location>
        <begin position="621"/>
        <end position="845"/>
    </location>
</feature>
<dbReference type="GO" id="GO:0016020">
    <property type="term" value="C:membrane"/>
    <property type="evidence" value="ECO:0007669"/>
    <property type="project" value="InterPro"/>
</dbReference>
<dbReference type="CDD" id="cd18580">
    <property type="entry name" value="ABC_6TM_ABCC_D2"/>
    <property type="match status" value="1"/>
</dbReference>
<feature type="compositionally biased region" description="Basic and acidic residues" evidence="11">
    <location>
        <begin position="2064"/>
        <end position="2075"/>
    </location>
</feature>
<feature type="domain" description="ABC transmembrane type-1" evidence="15">
    <location>
        <begin position="951"/>
        <end position="1236"/>
    </location>
</feature>
<dbReference type="Pfam" id="PF01852">
    <property type="entry name" value="START"/>
    <property type="match status" value="1"/>
</dbReference>
<dbReference type="PROSITE" id="PS50929">
    <property type="entry name" value="ABC_TM1F"/>
    <property type="match status" value="2"/>
</dbReference>
<gene>
    <name evidence="16" type="ORF">H4R20_001523</name>
</gene>
<dbReference type="FunFam" id="3.40.50.300:FF:000074">
    <property type="entry name" value="Multidrug resistance-associated protein 5 isoform 1"/>
    <property type="match status" value="1"/>
</dbReference>